<keyword evidence="2" id="KW-1185">Reference proteome</keyword>
<gene>
    <name evidence="1" type="ORF">Vadar_008977</name>
</gene>
<reference evidence="1 2" key="1">
    <citation type="journal article" date="2021" name="Hortic Res">
        <title>High-quality reference genome and annotation aids understanding of berry development for evergreen blueberry (Vaccinium darrowii).</title>
        <authorList>
            <person name="Yu J."/>
            <person name="Hulse-Kemp A.M."/>
            <person name="Babiker E."/>
            <person name="Staton M."/>
        </authorList>
    </citation>
    <scope>NUCLEOTIDE SEQUENCE [LARGE SCALE GENOMIC DNA]</scope>
    <source>
        <strain evidence="2">cv. NJ 8807/NJ 8810</strain>
        <tissue evidence="1">Young leaf</tissue>
    </source>
</reference>
<organism evidence="1 2">
    <name type="scientific">Vaccinium darrowii</name>
    <dbReference type="NCBI Taxonomy" id="229202"/>
    <lineage>
        <taxon>Eukaryota</taxon>
        <taxon>Viridiplantae</taxon>
        <taxon>Streptophyta</taxon>
        <taxon>Embryophyta</taxon>
        <taxon>Tracheophyta</taxon>
        <taxon>Spermatophyta</taxon>
        <taxon>Magnoliopsida</taxon>
        <taxon>eudicotyledons</taxon>
        <taxon>Gunneridae</taxon>
        <taxon>Pentapetalae</taxon>
        <taxon>asterids</taxon>
        <taxon>Ericales</taxon>
        <taxon>Ericaceae</taxon>
        <taxon>Vaccinioideae</taxon>
        <taxon>Vaccinieae</taxon>
        <taxon>Vaccinium</taxon>
    </lineage>
</organism>
<dbReference type="EMBL" id="CM037158">
    <property type="protein sequence ID" value="KAH7851242.1"/>
    <property type="molecule type" value="Genomic_DNA"/>
</dbReference>
<proteinExistence type="predicted"/>
<comment type="caution">
    <text evidence="1">The sequence shown here is derived from an EMBL/GenBank/DDBJ whole genome shotgun (WGS) entry which is preliminary data.</text>
</comment>
<dbReference type="Proteomes" id="UP000828048">
    <property type="component" value="Chromosome 8"/>
</dbReference>
<accession>A0ACB7YCH3</accession>
<sequence>MSTDATGKSAATGKSTDGQTPPVSGTAVKPPSRVRTFPMAHVDEFGHRASECTGKTSLSGHLTEVNAPSYTVGLLQIPLGLRYEGISQYLVAALILNASDGDDSIEKERSQTSGQSLEQIVLRI</sequence>
<evidence type="ECO:0000313" key="1">
    <source>
        <dbReference type="EMBL" id="KAH7851242.1"/>
    </source>
</evidence>
<evidence type="ECO:0000313" key="2">
    <source>
        <dbReference type="Proteomes" id="UP000828048"/>
    </source>
</evidence>
<protein>
    <submittedName>
        <fullName evidence="1">Uncharacterized protein</fullName>
    </submittedName>
</protein>
<name>A0ACB7YCH3_9ERIC</name>